<dbReference type="GO" id="GO:0046872">
    <property type="term" value="F:metal ion binding"/>
    <property type="evidence" value="ECO:0007669"/>
    <property type="project" value="UniProtKB-KW"/>
</dbReference>
<dbReference type="GO" id="GO:0034353">
    <property type="term" value="F:mRNA 5'-diphosphatase activity"/>
    <property type="evidence" value="ECO:0007669"/>
    <property type="project" value="TreeGrafter"/>
</dbReference>
<dbReference type="GO" id="GO:0005829">
    <property type="term" value="C:cytosol"/>
    <property type="evidence" value="ECO:0007669"/>
    <property type="project" value="TreeGrafter"/>
</dbReference>
<dbReference type="GO" id="GO:0005634">
    <property type="term" value="C:nucleus"/>
    <property type="evidence" value="ECO:0007669"/>
    <property type="project" value="UniProtKB-SubCell"/>
</dbReference>
<dbReference type="GO" id="GO:0000956">
    <property type="term" value="P:nuclear-transcribed mRNA catabolic process"/>
    <property type="evidence" value="ECO:0007669"/>
    <property type="project" value="TreeGrafter"/>
</dbReference>
<comment type="cofactor">
    <cofactor evidence="2">
        <name>a divalent metal cation</name>
        <dbReference type="ChEBI" id="CHEBI:60240"/>
    </cofactor>
</comment>
<protein>
    <recommendedName>
        <fullName evidence="2">Decapping nuclease</fullName>
        <ecNumber evidence="2">3.6.1.-</ecNumber>
    </recommendedName>
</protein>
<dbReference type="GO" id="GO:0004518">
    <property type="term" value="F:nuclease activity"/>
    <property type="evidence" value="ECO:0007669"/>
    <property type="project" value="UniProtKB-KW"/>
</dbReference>
<evidence type="ECO:0000256" key="1">
    <source>
        <dbReference type="ARBA" id="ARBA00006562"/>
    </source>
</evidence>
<evidence type="ECO:0000313" key="5">
    <source>
        <dbReference type="Proteomes" id="UP001461498"/>
    </source>
</evidence>
<keyword evidence="2" id="KW-0378">Hydrolase</keyword>
<dbReference type="GO" id="GO:0003723">
    <property type="term" value="F:RNA binding"/>
    <property type="evidence" value="ECO:0007669"/>
    <property type="project" value="UniProtKB-KW"/>
</dbReference>
<keyword evidence="2" id="KW-0539">Nucleus</keyword>
<dbReference type="GO" id="GO:0000166">
    <property type="term" value="F:nucleotide binding"/>
    <property type="evidence" value="ECO:0007669"/>
    <property type="project" value="UniProtKB-KW"/>
</dbReference>
<dbReference type="Pfam" id="PF08652">
    <property type="entry name" value="RAI1"/>
    <property type="match status" value="1"/>
</dbReference>
<comment type="caution">
    <text evidence="4">The sequence shown here is derived from an EMBL/GenBank/DDBJ whole genome shotgun (WGS) entry which is preliminary data.</text>
</comment>
<dbReference type="Proteomes" id="UP001461498">
    <property type="component" value="Unassembled WGS sequence"/>
</dbReference>
<sequence length="341" mass="40194">MAPVFWFEITDWKNEIVLVSDILIENDIYFSSESMKTIPVRSSLNSLRYFDTKADLDLNKIKTKFNILLKKINFINYNAFKLFSDYKKSFYYKVNEIVASRSVISRIMNTPFEINLNRRKWIIKAELFGNENSIFLYYDQDEEKKLSEEMAKQYEMLKRYLFAKFPISYHRKVTSAYNEMFASFIEAKLGSHEICYTTEIPGIVSNTEITSIEQLNTVEPIYCDIFEDGEYSEDLINYNPIWWSKAALLNAKQCIIASYDKNNDCIKNIYKFNIDKFEDKTKYENLWSPDAAWNFLNDFLQFVKDSVKSVSSDVKGNCMWKFQSFPDDEPTVSCEILALII</sequence>
<keyword evidence="2" id="KW-0547">Nucleotide-binding</keyword>
<dbReference type="AlphaFoldDB" id="A0AAW1D547"/>
<dbReference type="GO" id="GO:0110155">
    <property type="term" value="P:NAD-cap decapping"/>
    <property type="evidence" value="ECO:0007669"/>
    <property type="project" value="TreeGrafter"/>
</dbReference>
<keyword evidence="2" id="KW-0479">Metal-binding</keyword>
<comment type="function">
    <text evidence="2">Decapping enzyme for NAD-capped RNAs: specifically hydrolyzes the nicotinamide adenine dinucleotide (NAD) cap from a subset of RNAs by removing the entire NAD moiety from the 5'-end of an NAD-capped RNA.</text>
</comment>
<dbReference type="PANTHER" id="PTHR12395:SF9">
    <property type="entry name" value="DECAPPING AND EXORIBONUCLEASE PROTEIN"/>
    <property type="match status" value="1"/>
</dbReference>
<accession>A0AAW1D547</accession>
<feature type="domain" description="RAI1-like" evidence="3">
    <location>
        <begin position="46"/>
        <end position="323"/>
    </location>
</feature>
<evidence type="ECO:0000313" key="4">
    <source>
        <dbReference type="EMBL" id="KAK9506091.1"/>
    </source>
</evidence>
<evidence type="ECO:0000256" key="2">
    <source>
        <dbReference type="RuleBase" id="RU367113"/>
    </source>
</evidence>
<evidence type="ECO:0000259" key="3">
    <source>
        <dbReference type="Pfam" id="PF08652"/>
    </source>
</evidence>
<dbReference type="InterPro" id="IPR039039">
    <property type="entry name" value="RAI1-like_fam"/>
</dbReference>
<keyword evidence="2" id="KW-0540">Nuclease</keyword>
<dbReference type="PANTHER" id="PTHR12395">
    <property type="entry name" value="DOM-3 RELATED"/>
    <property type="match status" value="1"/>
</dbReference>
<organism evidence="4 5">
    <name type="scientific">Rhynocoris fuscipes</name>
    <dbReference type="NCBI Taxonomy" id="488301"/>
    <lineage>
        <taxon>Eukaryota</taxon>
        <taxon>Metazoa</taxon>
        <taxon>Ecdysozoa</taxon>
        <taxon>Arthropoda</taxon>
        <taxon>Hexapoda</taxon>
        <taxon>Insecta</taxon>
        <taxon>Pterygota</taxon>
        <taxon>Neoptera</taxon>
        <taxon>Paraneoptera</taxon>
        <taxon>Hemiptera</taxon>
        <taxon>Heteroptera</taxon>
        <taxon>Panheteroptera</taxon>
        <taxon>Cimicomorpha</taxon>
        <taxon>Reduviidae</taxon>
        <taxon>Harpactorinae</taxon>
        <taxon>Harpactorini</taxon>
        <taxon>Rhynocoris</taxon>
    </lineage>
</organism>
<comment type="similarity">
    <text evidence="1 2">Belongs to the DXO/Dom3Z family.</text>
</comment>
<dbReference type="EMBL" id="JAPXFL010000005">
    <property type="protein sequence ID" value="KAK9506091.1"/>
    <property type="molecule type" value="Genomic_DNA"/>
</dbReference>
<keyword evidence="2" id="KW-0694">RNA-binding</keyword>
<proteinExistence type="inferred from homology"/>
<reference evidence="4 5" key="1">
    <citation type="submission" date="2022-12" db="EMBL/GenBank/DDBJ databases">
        <title>Chromosome-level genome assembly of true bugs.</title>
        <authorList>
            <person name="Ma L."/>
            <person name="Li H."/>
        </authorList>
    </citation>
    <scope>NUCLEOTIDE SEQUENCE [LARGE SCALE GENOMIC DNA]</scope>
    <source>
        <strain evidence="4">Lab_2022b</strain>
    </source>
</reference>
<dbReference type="InterPro" id="IPR013961">
    <property type="entry name" value="RAI1"/>
</dbReference>
<gene>
    <name evidence="4" type="ORF">O3M35_008089</name>
</gene>
<name>A0AAW1D547_9HEMI</name>
<dbReference type="EC" id="3.6.1.-" evidence="2"/>
<keyword evidence="5" id="KW-1185">Reference proteome</keyword>
<comment type="subcellular location">
    <subcellularLocation>
        <location evidence="2">Nucleus</location>
    </subcellularLocation>
</comment>